<dbReference type="InterPro" id="IPR010462">
    <property type="entry name" value="Ectoine_synth"/>
</dbReference>
<comment type="caution">
    <text evidence="10">The sequence shown here is derived from an EMBL/GenBank/DDBJ whole genome shotgun (WGS) entry which is preliminary data.</text>
</comment>
<evidence type="ECO:0000256" key="5">
    <source>
        <dbReference type="ARBA" id="ARBA00023239"/>
    </source>
</evidence>
<evidence type="ECO:0000256" key="2">
    <source>
        <dbReference type="ARBA" id="ARBA00009637"/>
    </source>
</evidence>
<dbReference type="Gene3D" id="2.60.120.10">
    <property type="entry name" value="Jelly Rolls"/>
    <property type="match status" value="1"/>
</dbReference>
<dbReference type="HAMAP" id="MF_01255">
    <property type="entry name" value="Ectoine_synth"/>
    <property type="match status" value="1"/>
</dbReference>
<evidence type="ECO:0000256" key="7">
    <source>
        <dbReference type="ARBA" id="ARBA00048714"/>
    </source>
</evidence>
<dbReference type="SUPFAM" id="SSF51182">
    <property type="entry name" value="RmlC-like cupins"/>
    <property type="match status" value="1"/>
</dbReference>
<reference evidence="10" key="1">
    <citation type="submission" date="2021-04" db="EMBL/GenBank/DDBJ databases">
        <title>Draft genome sequence of Xylanibacillus composti strain K13.</title>
        <authorList>
            <person name="Uke A."/>
            <person name="Chhe C."/>
            <person name="Baramee S."/>
            <person name="Kosugi A."/>
        </authorList>
    </citation>
    <scope>NUCLEOTIDE SEQUENCE</scope>
    <source>
        <strain evidence="10">K13</strain>
    </source>
</reference>
<dbReference type="EC" id="4.2.1.108" evidence="3 8"/>
<dbReference type="GO" id="GO:0019491">
    <property type="term" value="P:ectoine biosynthetic process"/>
    <property type="evidence" value="ECO:0007669"/>
    <property type="project" value="UniProtKB-UniRule"/>
</dbReference>
<keyword evidence="5 8" id="KW-0456">Lyase</keyword>
<evidence type="ECO:0000256" key="6">
    <source>
        <dbReference type="ARBA" id="ARBA00033271"/>
    </source>
</evidence>
<comment type="catalytic activity">
    <reaction evidence="7 8">
        <text>(2S)-4-acetamido-2-aminobutanoate = L-ectoine + H2O</text>
        <dbReference type="Rhea" id="RHEA:17281"/>
        <dbReference type="ChEBI" id="CHEBI:15377"/>
        <dbReference type="ChEBI" id="CHEBI:58515"/>
        <dbReference type="ChEBI" id="CHEBI:58929"/>
        <dbReference type="EC" id="4.2.1.108"/>
    </reaction>
</comment>
<dbReference type="NCBIfam" id="NF009806">
    <property type="entry name" value="PRK13290.1"/>
    <property type="match status" value="1"/>
</dbReference>
<protein>
    <recommendedName>
        <fullName evidence="4 8">L-ectoine synthase</fullName>
        <ecNumber evidence="3 8">4.2.1.108</ecNumber>
    </recommendedName>
    <alternativeName>
        <fullName evidence="6 8">N-acetyldiaminobutyrate dehydratase</fullName>
    </alternativeName>
</protein>
<sequence length="179" mass="20300">MNLQTPGSAAAQHQPGDGESLPSQGCVERDTYYRREIINMIVKQLEDLIGTEADVDTETWNSRRLLLAKDKLGYSLHDTIIKAGTETYIWYKNHVESVYCVQGRGEIEDLDNGKTYPIKDGTLYVLNGHEKHYLRAEEDMRMICVFNPPVTGKEVHDENGVYPLIVEDDEEQANPITAK</sequence>
<dbReference type="InterPro" id="IPR011051">
    <property type="entry name" value="RmlC_Cupin_sf"/>
</dbReference>
<dbReference type="UniPathway" id="UPA00067">
    <property type="reaction ID" value="UER00123"/>
</dbReference>
<evidence type="ECO:0000256" key="9">
    <source>
        <dbReference type="SAM" id="MobiDB-lite"/>
    </source>
</evidence>
<evidence type="ECO:0000313" key="10">
    <source>
        <dbReference type="EMBL" id="GIQ68977.1"/>
    </source>
</evidence>
<proteinExistence type="inferred from homology"/>
<dbReference type="AlphaFoldDB" id="A0A8J4M2J1"/>
<organism evidence="10 11">
    <name type="scientific">Xylanibacillus composti</name>
    <dbReference type="NCBI Taxonomy" id="1572762"/>
    <lineage>
        <taxon>Bacteria</taxon>
        <taxon>Bacillati</taxon>
        <taxon>Bacillota</taxon>
        <taxon>Bacilli</taxon>
        <taxon>Bacillales</taxon>
        <taxon>Paenibacillaceae</taxon>
        <taxon>Xylanibacillus</taxon>
    </lineage>
</organism>
<dbReference type="PANTHER" id="PTHR39289">
    <property type="match status" value="1"/>
</dbReference>
<keyword evidence="11" id="KW-1185">Reference proteome</keyword>
<comment type="similarity">
    <text evidence="2 8">Belongs to the ectoine synthase family.</text>
</comment>
<gene>
    <name evidence="8" type="primary">ectC</name>
    <name evidence="10" type="ORF">XYCOK13_18010</name>
</gene>
<accession>A0A8J4M2J1</accession>
<evidence type="ECO:0000256" key="3">
    <source>
        <dbReference type="ARBA" id="ARBA00013192"/>
    </source>
</evidence>
<evidence type="ECO:0000256" key="8">
    <source>
        <dbReference type="HAMAP-Rule" id="MF_01255"/>
    </source>
</evidence>
<dbReference type="Pfam" id="PF06339">
    <property type="entry name" value="Ectoine_synth"/>
    <property type="match status" value="1"/>
</dbReference>
<dbReference type="CDD" id="cd06978">
    <property type="entry name" value="cupin_EctC"/>
    <property type="match status" value="1"/>
</dbReference>
<name>A0A8J4M2J1_9BACL</name>
<feature type="region of interest" description="Disordered" evidence="9">
    <location>
        <begin position="1"/>
        <end position="25"/>
    </location>
</feature>
<dbReference type="GO" id="GO:0033990">
    <property type="term" value="F:ectoine synthase activity"/>
    <property type="evidence" value="ECO:0007669"/>
    <property type="project" value="UniProtKB-EC"/>
</dbReference>
<dbReference type="Proteomes" id="UP000677918">
    <property type="component" value="Unassembled WGS sequence"/>
</dbReference>
<evidence type="ECO:0000256" key="4">
    <source>
        <dbReference type="ARBA" id="ARBA00019707"/>
    </source>
</evidence>
<comment type="pathway">
    <text evidence="1 8">Amine and polyamine biosynthesis; ectoine biosynthesis; L-ectoine from L-aspartate 4-semialdehyde: step 3/3.</text>
</comment>
<dbReference type="EMBL" id="BOVK01000022">
    <property type="protein sequence ID" value="GIQ68977.1"/>
    <property type="molecule type" value="Genomic_DNA"/>
</dbReference>
<evidence type="ECO:0000256" key="1">
    <source>
        <dbReference type="ARBA" id="ARBA00005181"/>
    </source>
</evidence>
<evidence type="ECO:0000313" key="11">
    <source>
        <dbReference type="Proteomes" id="UP000677918"/>
    </source>
</evidence>
<dbReference type="InterPro" id="IPR014710">
    <property type="entry name" value="RmlC-like_jellyroll"/>
</dbReference>
<dbReference type="PANTHER" id="PTHR39289:SF1">
    <property type="entry name" value="L-ECTOINE SYNTHASE"/>
    <property type="match status" value="1"/>
</dbReference>
<comment type="function">
    <text evidence="8">Catalyzes the circularization of gamma-N-acetyl-alpha,gamma-diaminobutyric acid (ADABA) to ectoine (1,4,5,6-tetrahydro-2-methyl-4-pyrimidine carboxylic acid), which is an excellent osmoprotectant.</text>
</comment>